<evidence type="ECO:0000313" key="1">
    <source>
        <dbReference type="EMBL" id="CAB4590332.1"/>
    </source>
</evidence>
<organism evidence="2">
    <name type="scientific">freshwater metagenome</name>
    <dbReference type="NCBI Taxonomy" id="449393"/>
    <lineage>
        <taxon>unclassified sequences</taxon>
        <taxon>metagenomes</taxon>
        <taxon>ecological metagenomes</taxon>
    </lineage>
</organism>
<dbReference type="EMBL" id="CAEZUL010000006">
    <property type="protein sequence ID" value="CAB4590332.1"/>
    <property type="molecule type" value="Genomic_DNA"/>
</dbReference>
<gene>
    <name evidence="1" type="ORF">UFOPK1808_00115</name>
    <name evidence="2" type="ORF">UFOPK1889_00003</name>
</gene>
<proteinExistence type="predicted"/>
<sequence>MSESLGDTLTGTVTQFDAFIGLGEITDIDHKVWPFHCVSIADGTRTIEVGALVSFQTAYNVARMEAVGITAL</sequence>
<dbReference type="AlphaFoldDB" id="A0A6J6GXW5"/>
<reference evidence="2" key="1">
    <citation type="submission" date="2020-05" db="EMBL/GenBank/DDBJ databases">
        <authorList>
            <person name="Chiriac C."/>
            <person name="Salcher M."/>
            <person name="Ghai R."/>
            <person name="Kavagutti S V."/>
        </authorList>
    </citation>
    <scope>NUCLEOTIDE SEQUENCE</scope>
</reference>
<protein>
    <submittedName>
        <fullName evidence="2">Unannotated protein</fullName>
    </submittedName>
</protein>
<name>A0A6J6GXW5_9ZZZZ</name>
<accession>A0A6J6GXW5</accession>
<evidence type="ECO:0000313" key="2">
    <source>
        <dbReference type="EMBL" id="CAB4606217.1"/>
    </source>
</evidence>
<dbReference type="EMBL" id="CAEZUZ010000001">
    <property type="protein sequence ID" value="CAB4606217.1"/>
    <property type="molecule type" value="Genomic_DNA"/>
</dbReference>